<keyword evidence="6" id="KW-1185">Reference proteome</keyword>
<evidence type="ECO:0000256" key="1">
    <source>
        <dbReference type="ARBA" id="ARBA00022603"/>
    </source>
</evidence>
<protein>
    <submittedName>
        <fullName evidence="5">SAM-dependent methyltransferase</fullName>
    </submittedName>
</protein>
<proteinExistence type="predicted"/>
<sequence length="338" mass="37135">MSSALTDLLAAALDARGDLIAKLHAEKTDAYRLFHGSVEGEPGLTVDRYGDAILVQSFHEPLEADELAAIEGFYGRHHAGLPVIWNDRSQPNSRVANKLSTEQLEIATEPRIVQEIGVNYRFQARHAGQDPWLFLDLRAGRRRVMQEAKGKNVLNLFAYTCGVGIAAAKAGASLVTNVDFAESSLLVGKENSRLNGLGHTLRYVQCDAFAALRQYSGLGQPRVVRGKRLPPFPKLEKTAFDLVFLDPPRYSKGIFGVVDLVNDYSALFKPALLSTAEGGTLVCCNNVASVDRDAWLDQMQRSAKKVDRVIRDVEWIAPEADFPSPDGKPPLKIALLRV</sequence>
<dbReference type="InterPro" id="IPR019614">
    <property type="entry name" value="SAM-dep_methyl-trfase"/>
</dbReference>
<dbReference type="RefSeq" id="WP_189459969.1">
    <property type="nucleotide sequence ID" value="NZ_BMYO01000004.1"/>
</dbReference>
<organism evidence="5 6">
    <name type="scientific">Jeongeupia chitinilytica</name>
    <dbReference type="NCBI Taxonomy" id="1041641"/>
    <lineage>
        <taxon>Bacteria</taxon>
        <taxon>Pseudomonadati</taxon>
        <taxon>Pseudomonadota</taxon>
        <taxon>Betaproteobacteria</taxon>
        <taxon>Neisseriales</taxon>
        <taxon>Chitinibacteraceae</taxon>
        <taxon>Jeongeupia</taxon>
    </lineage>
</organism>
<dbReference type="GO" id="GO:0032259">
    <property type="term" value="P:methylation"/>
    <property type="evidence" value="ECO:0007669"/>
    <property type="project" value="UniProtKB-KW"/>
</dbReference>
<keyword evidence="3" id="KW-0949">S-adenosyl-L-methionine</keyword>
<evidence type="ECO:0000256" key="3">
    <source>
        <dbReference type="ARBA" id="ARBA00022691"/>
    </source>
</evidence>
<dbReference type="SUPFAM" id="SSF53335">
    <property type="entry name" value="S-adenosyl-L-methionine-dependent methyltransferases"/>
    <property type="match status" value="1"/>
</dbReference>
<reference evidence="6" key="1">
    <citation type="journal article" date="2019" name="Int. J. Syst. Evol. Microbiol.">
        <title>The Global Catalogue of Microorganisms (GCM) 10K type strain sequencing project: providing services to taxonomists for standard genome sequencing and annotation.</title>
        <authorList>
            <consortium name="The Broad Institute Genomics Platform"/>
            <consortium name="The Broad Institute Genome Sequencing Center for Infectious Disease"/>
            <person name="Wu L."/>
            <person name="Ma J."/>
        </authorList>
    </citation>
    <scope>NUCLEOTIDE SEQUENCE [LARGE SCALE GENOMIC DNA]</scope>
    <source>
        <strain evidence="6">KCTC 23701</strain>
    </source>
</reference>
<dbReference type="CDD" id="cd02440">
    <property type="entry name" value="AdoMet_MTases"/>
    <property type="match status" value="1"/>
</dbReference>
<evidence type="ECO:0000313" key="6">
    <source>
        <dbReference type="Proteomes" id="UP000604737"/>
    </source>
</evidence>
<evidence type="ECO:0000256" key="2">
    <source>
        <dbReference type="ARBA" id="ARBA00022679"/>
    </source>
</evidence>
<dbReference type="Gene3D" id="3.40.50.150">
    <property type="entry name" value="Vaccinia Virus protein VP39"/>
    <property type="match status" value="1"/>
</dbReference>
<dbReference type="EMBL" id="BMYO01000004">
    <property type="protein sequence ID" value="GHD62251.1"/>
    <property type="molecule type" value="Genomic_DNA"/>
</dbReference>
<feature type="domain" description="S-adenosylmethionine-dependent methyltransferase" evidence="4">
    <location>
        <begin position="33"/>
        <end position="336"/>
    </location>
</feature>
<dbReference type="Proteomes" id="UP000604737">
    <property type="component" value="Unassembled WGS sequence"/>
</dbReference>
<keyword evidence="1 5" id="KW-0489">Methyltransferase</keyword>
<comment type="caution">
    <text evidence="5">The sequence shown here is derived from an EMBL/GenBank/DDBJ whole genome shotgun (WGS) entry which is preliminary data.</text>
</comment>
<dbReference type="PANTHER" id="PTHR43042">
    <property type="entry name" value="SAM-DEPENDENT METHYLTRANSFERASE"/>
    <property type="match status" value="1"/>
</dbReference>
<keyword evidence="2" id="KW-0808">Transferase</keyword>
<name>A0ABQ3GZ35_9NEIS</name>
<dbReference type="GO" id="GO:0008168">
    <property type="term" value="F:methyltransferase activity"/>
    <property type="evidence" value="ECO:0007669"/>
    <property type="project" value="UniProtKB-KW"/>
</dbReference>
<evidence type="ECO:0000313" key="5">
    <source>
        <dbReference type="EMBL" id="GHD62251.1"/>
    </source>
</evidence>
<dbReference type="Gene3D" id="3.30.750.80">
    <property type="entry name" value="RNA methyltransferase domain (HRMD) like"/>
    <property type="match status" value="1"/>
</dbReference>
<dbReference type="InterPro" id="IPR029063">
    <property type="entry name" value="SAM-dependent_MTases_sf"/>
</dbReference>
<dbReference type="PANTHER" id="PTHR43042:SF3">
    <property type="entry name" value="RIBOSOMAL RNA LARGE SUBUNIT METHYLTRANSFERASE YWBD-RELATED"/>
    <property type="match status" value="1"/>
</dbReference>
<evidence type="ECO:0000259" key="4">
    <source>
        <dbReference type="Pfam" id="PF10672"/>
    </source>
</evidence>
<dbReference type="Pfam" id="PF10672">
    <property type="entry name" value="Methyltrans_SAM"/>
    <property type="match status" value="1"/>
</dbReference>
<gene>
    <name evidence="5" type="ORF">GCM10007350_17920</name>
</gene>
<accession>A0ABQ3GZ35</accession>